<keyword evidence="2" id="KW-1185">Reference proteome</keyword>
<proteinExistence type="predicted"/>
<sequence>MSSLHLYAGDGARHWIRERGLNPADIRAMIGASGGPKWLVLRAIDRYLLSQFFPHSEQPVQLLGSSIGSWRFACYASADPLAAFERFEQAYLGQRYERKPTPAEVSQVSRDILRALLGPGGAEYAIEQSRFRLNIMAVRGRGLCASERKPLLAAGVTLAALGNLASRRSLGLSFERALFSVNPTTTPFGQLQDLPHRIYPLTRDDLEPALMASASIPLVMAGVRGFAEAPAGTYRDGGVTDYHFDIPFGEGPGIVLYPHFSPRVAPGWFDKALRWRQPSRDHYRDVLLVTPSPAFIARLPGGKIPDRNDFVKLDNDTRIARWQQVLEMTRQLADELHEALEGGRLADQLRPLPFAPR</sequence>
<evidence type="ECO:0000313" key="1">
    <source>
        <dbReference type="EMBL" id="RRJ83804.1"/>
    </source>
</evidence>
<dbReference type="Proteomes" id="UP000280792">
    <property type="component" value="Unassembled WGS sequence"/>
</dbReference>
<dbReference type="RefSeq" id="WP_125014126.1">
    <property type="nucleotide sequence ID" value="NZ_QWEZ01000001.1"/>
</dbReference>
<reference evidence="1 2" key="2">
    <citation type="submission" date="2018-12" db="EMBL/GenBank/DDBJ databases">
        <title>Simiduia agarivorans gen. nov., sp. nov., a marine, agarolytic bacterium isolated from shallow coastal water from Keelung, Taiwan.</title>
        <authorList>
            <person name="Shieh W.Y."/>
        </authorList>
    </citation>
    <scope>NUCLEOTIDE SEQUENCE [LARGE SCALE GENOMIC DNA]</scope>
    <source>
        <strain evidence="1 2">GTF-13</strain>
    </source>
</reference>
<accession>A0A3P3VN00</accession>
<evidence type="ECO:0000313" key="2">
    <source>
        <dbReference type="Proteomes" id="UP000280792"/>
    </source>
</evidence>
<organism evidence="1 2">
    <name type="scientific">Aestuariirhabdus litorea</name>
    <dbReference type="NCBI Taxonomy" id="2528527"/>
    <lineage>
        <taxon>Bacteria</taxon>
        <taxon>Pseudomonadati</taxon>
        <taxon>Pseudomonadota</taxon>
        <taxon>Gammaproteobacteria</taxon>
        <taxon>Oceanospirillales</taxon>
        <taxon>Aestuariirhabdaceae</taxon>
        <taxon>Aestuariirhabdus</taxon>
    </lineage>
</organism>
<dbReference type="SUPFAM" id="SSF52151">
    <property type="entry name" value="FabD/lysophospholipase-like"/>
    <property type="match status" value="1"/>
</dbReference>
<comment type="caution">
    <text evidence="1">The sequence shown here is derived from an EMBL/GenBank/DDBJ whole genome shotgun (WGS) entry which is preliminary data.</text>
</comment>
<gene>
    <name evidence="1" type="ORF">D0544_01390</name>
</gene>
<protein>
    <submittedName>
        <fullName evidence="1">Patatin-like phospholipase family protein</fullName>
    </submittedName>
</protein>
<dbReference type="AlphaFoldDB" id="A0A3P3VN00"/>
<reference evidence="1 2" key="1">
    <citation type="submission" date="2018-08" db="EMBL/GenBank/DDBJ databases">
        <authorList>
            <person name="Khan S.A."/>
        </authorList>
    </citation>
    <scope>NUCLEOTIDE SEQUENCE [LARGE SCALE GENOMIC DNA]</scope>
    <source>
        <strain evidence="1 2">GTF-13</strain>
    </source>
</reference>
<name>A0A3P3VN00_9GAMM</name>
<dbReference type="EMBL" id="QWEZ01000001">
    <property type="protein sequence ID" value="RRJ83804.1"/>
    <property type="molecule type" value="Genomic_DNA"/>
</dbReference>
<dbReference type="InterPro" id="IPR016035">
    <property type="entry name" value="Acyl_Trfase/lysoPLipase"/>
</dbReference>